<evidence type="ECO:0000259" key="1">
    <source>
        <dbReference type="PROSITE" id="PS51782"/>
    </source>
</evidence>
<dbReference type="SMART" id="SM00257">
    <property type="entry name" value="LysM"/>
    <property type="match status" value="1"/>
</dbReference>
<proteinExistence type="predicted"/>
<dbReference type="PROSITE" id="PS51782">
    <property type="entry name" value="LYSM"/>
    <property type="match status" value="1"/>
</dbReference>
<dbReference type="Proteomes" id="UP000823921">
    <property type="component" value="Unassembled WGS sequence"/>
</dbReference>
<feature type="domain" description="LysM" evidence="1">
    <location>
        <begin position="162"/>
        <end position="211"/>
    </location>
</feature>
<evidence type="ECO:0000313" key="3">
    <source>
        <dbReference type="Proteomes" id="UP000823921"/>
    </source>
</evidence>
<sequence>MRRIISFLEPAAGKELILPVTPASYEWTHSNRVETIQLDQLGEINLPGGRLMGSCTLSDVLFPAQLYPFCNLGAVANPYVYLEQLERWSDGKKPVRWLVSGTPTNALVLIESVNYGERDGTNDIYASITLRQYTVPETPVLAISGGDAQTSRDAGTGAASTRTYTVQTGDTLSGISRKFYGDSSLAYRLAAANSSSIKNPNLIYPGQVLTIPPKDQLPAAMQVSASVKTATATKTVYSKEDKVWKVQLAKEQAAMR</sequence>
<reference evidence="2" key="1">
    <citation type="journal article" date="2021" name="PeerJ">
        <title>Extensive microbial diversity within the chicken gut microbiome revealed by metagenomics and culture.</title>
        <authorList>
            <person name="Gilroy R."/>
            <person name="Ravi A."/>
            <person name="Getino M."/>
            <person name="Pursley I."/>
            <person name="Horton D.L."/>
            <person name="Alikhan N.F."/>
            <person name="Baker D."/>
            <person name="Gharbi K."/>
            <person name="Hall N."/>
            <person name="Watson M."/>
            <person name="Adriaenssens E.M."/>
            <person name="Foster-Nyarko E."/>
            <person name="Jarju S."/>
            <person name="Secka A."/>
            <person name="Antonio M."/>
            <person name="Oren A."/>
            <person name="Chaudhuri R.R."/>
            <person name="La Ragione R."/>
            <person name="Hildebrand F."/>
            <person name="Pallen M.J."/>
        </authorList>
    </citation>
    <scope>NUCLEOTIDE SEQUENCE</scope>
    <source>
        <strain evidence="2">CHK192-8294</strain>
    </source>
</reference>
<dbReference type="EMBL" id="DWXO01000080">
    <property type="protein sequence ID" value="HJB81003.1"/>
    <property type="molecule type" value="Genomic_DNA"/>
</dbReference>
<dbReference type="CDD" id="cd00118">
    <property type="entry name" value="LysM"/>
    <property type="match status" value="1"/>
</dbReference>
<dbReference type="AlphaFoldDB" id="A0A9D2SAX3"/>
<dbReference type="PANTHER" id="PTHR34700:SF4">
    <property type="entry name" value="PHAGE-LIKE ELEMENT PBSX PROTEIN XKDP"/>
    <property type="match status" value="1"/>
</dbReference>
<organism evidence="2 3">
    <name type="scientific">Candidatus Flavonifractor intestinigallinarum</name>
    <dbReference type="NCBI Taxonomy" id="2838586"/>
    <lineage>
        <taxon>Bacteria</taxon>
        <taxon>Bacillati</taxon>
        <taxon>Bacillota</taxon>
        <taxon>Clostridia</taxon>
        <taxon>Eubacteriales</taxon>
        <taxon>Oscillospiraceae</taxon>
        <taxon>Flavonifractor</taxon>
    </lineage>
</organism>
<accession>A0A9D2SAX3</accession>
<dbReference type="PANTHER" id="PTHR34700">
    <property type="entry name" value="POTASSIUM BINDING PROTEIN KBP"/>
    <property type="match status" value="1"/>
</dbReference>
<gene>
    <name evidence="2" type="ORF">H9712_08455</name>
</gene>
<dbReference type="InterPro" id="IPR052196">
    <property type="entry name" value="Bact_Kbp"/>
</dbReference>
<dbReference type="SUPFAM" id="SSF54106">
    <property type="entry name" value="LysM domain"/>
    <property type="match status" value="1"/>
</dbReference>
<protein>
    <submittedName>
        <fullName evidence="2">LysM peptidoglycan-binding domain-containing protein</fullName>
    </submittedName>
</protein>
<dbReference type="InterPro" id="IPR018392">
    <property type="entry name" value="LysM"/>
</dbReference>
<evidence type="ECO:0000313" key="2">
    <source>
        <dbReference type="EMBL" id="HJB81003.1"/>
    </source>
</evidence>
<dbReference type="Pfam" id="PF01476">
    <property type="entry name" value="LysM"/>
    <property type="match status" value="1"/>
</dbReference>
<dbReference type="Gene3D" id="3.10.350.10">
    <property type="entry name" value="LysM domain"/>
    <property type="match status" value="1"/>
</dbReference>
<name>A0A9D2SAX3_9FIRM</name>
<reference evidence="2" key="2">
    <citation type="submission" date="2021-04" db="EMBL/GenBank/DDBJ databases">
        <authorList>
            <person name="Gilroy R."/>
        </authorList>
    </citation>
    <scope>NUCLEOTIDE SEQUENCE</scope>
    <source>
        <strain evidence="2">CHK192-8294</strain>
    </source>
</reference>
<comment type="caution">
    <text evidence="2">The sequence shown here is derived from an EMBL/GenBank/DDBJ whole genome shotgun (WGS) entry which is preliminary data.</text>
</comment>
<dbReference type="InterPro" id="IPR036779">
    <property type="entry name" value="LysM_dom_sf"/>
</dbReference>